<reference evidence="1 2" key="1">
    <citation type="submission" date="2019-10" db="EMBL/GenBank/DDBJ databases">
        <title>Muricauda olearia CL-SS4 JCM15563 genome.</title>
        <authorList>
            <person name="Liu L."/>
        </authorList>
    </citation>
    <scope>NUCLEOTIDE SEQUENCE [LARGE SCALE GENOMIC DNA]</scope>
    <source>
        <strain evidence="1 2">CL-SS4</strain>
    </source>
</reference>
<organism evidence="1 2">
    <name type="scientific">Flagellimonas olearia</name>
    <dbReference type="NCBI Taxonomy" id="552546"/>
    <lineage>
        <taxon>Bacteria</taxon>
        <taxon>Pseudomonadati</taxon>
        <taxon>Bacteroidota</taxon>
        <taxon>Flavobacteriia</taxon>
        <taxon>Flavobacteriales</taxon>
        <taxon>Flavobacteriaceae</taxon>
        <taxon>Flagellimonas</taxon>
    </lineage>
</organism>
<protein>
    <submittedName>
        <fullName evidence="1">Uncharacterized protein</fullName>
    </submittedName>
</protein>
<name>A0A6I1E3T4_9FLAO</name>
<evidence type="ECO:0000313" key="2">
    <source>
        <dbReference type="Proteomes" id="UP000429785"/>
    </source>
</evidence>
<dbReference type="InterPro" id="IPR011990">
    <property type="entry name" value="TPR-like_helical_dom_sf"/>
</dbReference>
<dbReference type="SUPFAM" id="SSF56935">
    <property type="entry name" value="Porins"/>
    <property type="match status" value="1"/>
</dbReference>
<dbReference type="SUPFAM" id="SSF48452">
    <property type="entry name" value="TPR-like"/>
    <property type="match status" value="1"/>
</dbReference>
<dbReference type="Pfam" id="PF13715">
    <property type="entry name" value="CarbopepD_reg_2"/>
    <property type="match status" value="1"/>
</dbReference>
<comment type="caution">
    <text evidence="1">The sequence shown here is derived from an EMBL/GenBank/DDBJ whole genome shotgun (WGS) entry which is preliminary data.</text>
</comment>
<dbReference type="Gene3D" id="1.25.40.10">
    <property type="entry name" value="Tetratricopeptide repeat domain"/>
    <property type="match status" value="1"/>
</dbReference>
<dbReference type="Gene3D" id="2.170.130.10">
    <property type="entry name" value="TonB-dependent receptor, plug domain"/>
    <property type="match status" value="1"/>
</dbReference>
<dbReference type="RefSeq" id="WP_152130476.1">
    <property type="nucleotide sequence ID" value="NZ_WELG01000001.1"/>
</dbReference>
<dbReference type="EMBL" id="WELG01000001">
    <property type="protein sequence ID" value="KAB7530570.1"/>
    <property type="molecule type" value="Genomic_DNA"/>
</dbReference>
<dbReference type="SUPFAM" id="SSF49464">
    <property type="entry name" value="Carboxypeptidase regulatory domain-like"/>
    <property type="match status" value="1"/>
</dbReference>
<dbReference type="OrthoDB" id="1079187at2"/>
<proteinExistence type="predicted"/>
<dbReference type="AlphaFoldDB" id="A0A6I1E3T4"/>
<accession>A0A6I1E3T4</accession>
<evidence type="ECO:0000313" key="1">
    <source>
        <dbReference type="EMBL" id="KAB7530570.1"/>
    </source>
</evidence>
<dbReference type="InterPro" id="IPR037066">
    <property type="entry name" value="Plug_dom_sf"/>
</dbReference>
<dbReference type="Proteomes" id="UP000429785">
    <property type="component" value="Unassembled WGS sequence"/>
</dbReference>
<gene>
    <name evidence="1" type="ORF">F8C76_03465</name>
</gene>
<dbReference type="InterPro" id="IPR008969">
    <property type="entry name" value="CarboxyPept-like_regulatory"/>
</dbReference>
<sequence>MLRNTVFSLFLFSFSIVFSQSQIKKVWGRVSDGVSPISNVNISVKDTDTGVQSNTDGTYEIYVDEGQTLVYSYVGMRTIEIIVEDITSVLNVTMYPNIEQLDEVVVTKKKKKTQKELLYEYESNKNLIKTGFGILDKDRVGYSLRIFDGDELNPAAIDFVRALQGRLPGVIIEPSPDDPNTPVMYLNTMKKLLGQSAIYEVDGMIYRTAPTFVLPNNIKRVAVIGSLAGASKYGTGSAGGVIVINTKTGNYATREPGTNKPYDLARRRDNYFEKGSAVAISKMAAPKYMEEVSVAASKTEAVALYQEMEKKYQSSPFFYLDMFCFFGEKRKDDGMQKNIGEEIENKFATDPTVLKALAYLLEQQQQYEWASDLYKQIFAMRPHYAQSYSDLARSYENMGAVESAMVLYARYFDLVEKSLLDSSKTFTPIIKRDVNSLFARQGSLMGSTSVVQTEVEDFDGVRLLLEWNNSEAEFELQLVNPENQYYLWEHTMFSNAERIQEEKTSGFSSEDYLFYKPIQGNWTVNVKYLGNKSLTPSYLKATTFYDFGTKNQRKEIKVFKLTAKNINQALFQIKNGSSITTF</sequence>